<name>A0A816HF17_ADIRI</name>
<dbReference type="InterPro" id="IPR001194">
    <property type="entry name" value="cDENN_dom"/>
</dbReference>
<dbReference type="InterPro" id="IPR005113">
    <property type="entry name" value="uDENN_dom"/>
</dbReference>
<feature type="domain" description="UDENN" evidence="1">
    <location>
        <begin position="13"/>
        <end position="229"/>
    </location>
</feature>
<accession>A0A816HF17</accession>
<dbReference type="Pfam" id="PF03456">
    <property type="entry name" value="uDENN"/>
    <property type="match status" value="1"/>
</dbReference>
<dbReference type="GO" id="GO:0005085">
    <property type="term" value="F:guanyl-nucleotide exchange factor activity"/>
    <property type="evidence" value="ECO:0007669"/>
    <property type="project" value="UniProtKB-ARBA"/>
</dbReference>
<dbReference type="InterPro" id="IPR037516">
    <property type="entry name" value="Tripartite_DENN"/>
</dbReference>
<dbReference type="AlphaFoldDB" id="A0A816HF17"/>
<evidence type="ECO:0000313" key="3">
    <source>
        <dbReference type="Proteomes" id="UP000663828"/>
    </source>
</evidence>
<protein>
    <recommendedName>
        <fullName evidence="1">UDENN domain-containing protein</fullName>
    </recommendedName>
</protein>
<proteinExistence type="predicted"/>
<evidence type="ECO:0000259" key="1">
    <source>
        <dbReference type="PROSITE" id="PS50211"/>
    </source>
</evidence>
<keyword evidence="3" id="KW-1185">Reference proteome</keyword>
<dbReference type="SMART" id="SM00800">
    <property type="entry name" value="uDENN"/>
    <property type="match status" value="1"/>
</dbReference>
<gene>
    <name evidence="2" type="ORF">XAT740_LOCUS61708</name>
</gene>
<dbReference type="PROSITE" id="PS50211">
    <property type="entry name" value="DENN"/>
    <property type="match status" value="1"/>
</dbReference>
<dbReference type="GO" id="GO:0032483">
    <property type="term" value="P:regulation of Rab protein signal transduction"/>
    <property type="evidence" value="ECO:0007669"/>
    <property type="project" value="TreeGrafter"/>
</dbReference>
<reference evidence="2" key="1">
    <citation type="submission" date="2021-02" db="EMBL/GenBank/DDBJ databases">
        <authorList>
            <person name="Nowell W R."/>
        </authorList>
    </citation>
    <scope>NUCLEOTIDE SEQUENCE</scope>
</reference>
<dbReference type="InterPro" id="IPR051696">
    <property type="entry name" value="DENN_Domain_GEFs"/>
</dbReference>
<dbReference type="Pfam" id="PF02141">
    <property type="entry name" value="DENN"/>
    <property type="match status" value="1"/>
</dbReference>
<feature type="non-terminal residue" evidence="2">
    <location>
        <position position="1"/>
    </location>
</feature>
<dbReference type="Proteomes" id="UP000663828">
    <property type="component" value="Unassembled WGS sequence"/>
</dbReference>
<dbReference type="Gene3D" id="3.30.450.200">
    <property type="match status" value="1"/>
</dbReference>
<dbReference type="GO" id="GO:0031410">
    <property type="term" value="C:cytoplasmic vesicle"/>
    <property type="evidence" value="ECO:0007669"/>
    <property type="project" value="TreeGrafter"/>
</dbReference>
<comment type="caution">
    <text evidence="2">The sequence shown here is derived from an EMBL/GenBank/DDBJ whole genome shotgun (WGS) entry which is preliminary data.</text>
</comment>
<dbReference type="EMBL" id="CAJNOR010016507">
    <property type="protein sequence ID" value="CAF1685216.1"/>
    <property type="molecule type" value="Genomic_DNA"/>
</dbReference>
<evidence type="ECO:0000313" key="2">
    <source>
        <dbReference type="EMBL" id="CAF1685216.1"/>
    </source>
</evidence>
<dbReference type="PANTHER" id="PTHR12296">
    <property type="entry name" value="DENN DOMAIN-CONTAINING PROTEIN 4"/>
    <property type="match status" value="1"/>
</dbReference>
<sequence>VILPIINMQRLADYFLVVGYDHDEERGGRSCGKIIQRFPDKDWPDCPFNPRIIHFCQPQGWVLTPKHELPTFFISILTDLDGLRHYCACLTFHQTLLPTTPTTTINTLLNKNNICSDEADDTAFLLPKTQMYAPKCLLLTSKLDCFEAFRNCLGIIYTAYVEPSSDIRIETLVGNILGSVNVPPPGGHALRFSIGADDRQVIQPPASPTVPCTGLSVYNLFKELGQFRT</sequence>
<organism evidence="2 3">
    <name type="scientific">Adineta ricciae</name>
    <name type="common">Rotifer</name>
    <dbReference type="NCBI Taxonomy" id="249248"/>
    <lineage>
        <taxon>Eukaryota</taxon>
        <taxon>Metazoa</taxon>
        <taxon>Spiralia</taxon>
        <taxon>Gnathifera</taxon>
        <taxon>Rotifera</taxon>
        <taxon>Eurotatoria</taxon>
        <taxon>Bdelloidea</taxon>
        <taxon>Adinetida</taxon>
        <taxon>Adinetidae</taxon>
        <taxon>Adineta</taxon>
    </lineage>
</organism>
<dbReference type="PANTHER" id="PTHR12296:SF16">
    <property type="entry name" value="C-MYC PROMOTER-BINDING PROTEIN"/>
    <property type="match status" value="1"/>
</dbReference>